<dbReference type="Pfam" id="PF01839">
    <property type="entry name" value="FG-GAP"/>
    <property type="match status" value="1"/>
</dbReference>
<dbReference type="Proteomes" id="UP000663852">
    <property type="component" value="Unassembled WGS sequence"/>
</dbReference>
<keyword evidence="1" id="KW-0732">Signal</keyword>
<evidence type="ECO:0000256" key="3">
    <source>
        <dbReference type="ARBA" id="ARBA00023180"/>
    </source>
</evidence>
<keyword evidence="5" id="KW-0472">Membrane</keyword>
<dbReference type="PANTHER" id="PTHR46580">
    <property type="entry name" value="SENSOR KINASE-RELATED"/>
    <property type="match status" value="1"/>
</dbReference>
<comment type="caution">
    <text evidence="7">The sequence shown here is derived from an EMBL/GenBank/DDBJ whole genome shotgun (WGS) entry which is preliminary data.</text>
</comment>
<keyword evidence="3" id="KW-0325">Glycoprotein</keyword>
<organism evidence="7 9">
    <name type="scientific">Adineta ricciae</name>
    <name type="common">Rotifer</name>
    <dbReference type="NCBI Taxonomy" id="249248"/>
    <lineage>
        <taxon>Eukaryota</taxon>
        <taxon>Metazoa</taxon>
        <taxon>Spiralia</taxon>
        <taxon>Gnathifera</taxon>
        <taxon>Rotifera</taxon>
        <taxon>Eurotatoria</taxon>
        <taxon>Bdelloidea</taxon>
        <taxon>Adinetida</taxon>
        <taxon>Adinetidae</taxon>
        <taxon>Adineta</taxon>
    </lineage>
</organism>
<dbReference type="SUPFAM" id="SSF69318">
    <property type="entry name" value="Integrin alpha N-terminal domain"/>
    <property type="match status" value="4"/>
</dbReference>
<evidence type="ECO:0000256" key="4">
    <source>
        <dbReference type="SAM" id="MobiDB-lite"/>
    </source>
</evidence>
<evidence type="ECO:0000256" key="5">
    <source>
        <dbReference type="SAM" id="Phobius"/>
    </source>
</evidence>
<dbReference type="InterPro" id="IPR013517">
    <property type="entry name" value="FG-GAP"/>
</dbReference>
<feature type="region of interest" description="Disordered" evidence="4">
    <location>
        <begin position="11"/>
        <end position="32"/>
    </location>
</feature>
<name>A0A815TK06_ADIRI</name>
<evidence type="ECO:0000313" key="7">
    <source>
        <dbReference type="EMBL" id="CAF1504006.1"/>
    </source>
</evidence>
<dbReference type="EMBL" id="CAJNOR010001712">
    <property type="protein sequence ID" value="CAF1187929.1"/>
    <property type="molecule type" value="Genomic_DNA"/>
</dbReference>
<dbReference type="PANTHER" id="PTHR46580:SF4">
    <property type="entry name" value="ATP_GTP-BINDING PROTEIN"/>
    <property type="match status" value="1"/>
</dbReference>
<keyword evidence="5" id="KW-0812">Transmembrane</keyword>
<dbReference type="Gene3D" id="2.30.30.100">
    <property type="match status" value="3"/>
</dbReference>
<evidence type="ECO:0000256" key="1">
    <source>
        <dbReference type="ARBA" id="ARBA00022729"/>
    </source>
</evidence>
<dbReference type="InterPro" id="IPR018247">
    <property type="entry name" value="EF_Hand_1_Ca_BS"/>
</dbReference>
<dbReference type="OrthoDB" id="10016605at2759"/>
<dbReference type="InterPro" id="IPR013519">
    <property type="entry name" value="Int_alpha_beta-p"/>
</dbReference>
<keyword evidence="2" id="KW-0677">Repeat</keyword>
<sequence length="1522" mass="161977">MSSESLEMILENGIGNPDSSNTSEDVPHEIGTESKSTNAPYYVVIIASILLTITVMSIAIVIVCLNSPKSHYTCQSNFRAISGSNSLLHDSYPQSIAAGDLNHDNTLDIVVVNSGTNSIGIFLNYGNETFGSQIIVLTGDPSTPLAVSLNDLNNDTHLDMAVANYDTHAIEIFFGLGNGSFNKQGVFSTGISRPVSLAIGDLNDDGRSDLVVVNNGTHDISIFFGNGDGTFSNLVRYSTGYDSFPYFVAISDLNDDQNQDIVVANYGTHNIGIFLGDGRGDFASQKTYSTGLYSYPCSITIHDFSNDGKLDIAVANSGKNNIGVFFGCGDGSFGSQITYPTSSGIGPKSISAGDFDQDGHLDIVVANYRTGNIGIFIGSENGSFPSFVMHSTGIDSAPFSLTVGDFNNDGQADVAIANYGTNAIVVLIGYVMVQAEVPTTYSAGSGAIPYQIITGDINKDTYLDLVVANSGTGSIGVFLGNGDGSFQEQVSYSSVSQADIRGIALADLDHDQQLDVVLTHFNDESLGILYGNGDGSFMDVVTYSVGSPASPRCLTVNDFNNDHHPDIIYTDQITGNIGVLLGYGNRTFGPVTKYLLGSQSQLIGIDAGDFNHDGNLDVAVADYGIGNIGVFLGSGTGAFTLVSLSATGDKSHVSAVAIADLNYDSNLDFVVANSATNSIGVFFGFGNGSFTTAQFYSTGLSSGSIWISIADLNNDDFLDLAVANPFGNNVGVFLGDHHGNFTNQWTYVTGPDSKPYSITIGDYNRDGRLDLATANFGSNSIAILLGHPAQDSSHNRTPILLGNYYANFQSDTSYSTGSSPRPYSFAIGDLNNDAQMDIVVANSGSENLGMALGHDNGYFTSKSPFPIGTGSNPGHVIINDFNGDNELDVAVTDGNNNSVVVLLGNGNATFPTKLLYTLDTNSNPTALAVGYMNEDIYLDLIVANENQGTVGIFYGLKYTRFTWQTPCDAGKDSSPDGLAIGDFNNDGYLDLTVSLYYAGKVGVFLGYGNGSFAPVHTYSEILHSQPRAVTVGDVNNDRRLDIIEVKRGLNSIAIVLGYGNGSFADPVLFSSGTDSRPRSVAAGDFNQDDCLDVTVANYGTNTVGVFFGYCNGTYDSVLQLDTGKSSRPNSVTLFDVNKDSYPDIIVANRGIDQVGIFFSNGNKSFTDQLILSTGDASSPVHAIARDFDNDGKVDLAVGNYGTSTIVIFYGFHNGSFNHIRTFSTGSNLHPEQLNVGDFNNDNQLDIIAIDSNSIYMGVFFGYADGTFASISLILVEQSAAIPGFVALGDFNNDDCLDIGLAEYGNNYVQIYLANGTKPFTGQTTSYNVGANSLPSALAVADFNNDSYLDIATANRGSNSIGIFLGYGKRLFSNVTLYSTGNDSYPVSLVTDDFNNDSIIDIIVANTMSDTIVIFLGVGNGEFVLSLSYSMGENSKPVCLAVGDFNRDLKKDLAVVNYGANNVALLLGTNNGRFINLTWYPLGYDSRPNWVAFKDLNNDGWEDIAVVTYYEGLIKVLFNHCPN</sequence>
<dbReference type="PROSITE" id="PS00018">
    <property type="entry name" value="EF_HAND_1"/>
    <property type="match status" value="1"/>
</dbReference>
<dbReference type="Proteomes" id="UP000663828">
    <property type="component" value="Unassembled WGS sequence"/>
</dbReference>
<evidence type="ECO:0000313" key="9">
    <source>
        <dbReference type="Proteomes" id="UP000663852"/>
    </source>
</evidence>
<evidence type="ECO:0000313" key="8">
    <source>
        <dbReference type="Proteomes" id="UP000663828"/>
    </source>
</evidence>
<protein>
    <submittedName>
        <fullName evidence="7">Uncharacterized protein</fullName>
    </submittedName>
</protein>
<gene>
    <name evidence="7" type="ORF">EDS130_LOCUS42811</name>
    <name evidence="6" type="ORF">XAT740_LOCUS22948</name>
</gene>
<evidence type="ECO:0000256" key="2">
    <source>
        <dbReference type="ARBA" id="ARBA00022737"/>
    </source>
</evidence>
<proteinExistence type="predicted"/>
<keyword evidence="8" id="KW-1185">Reference proteome</keyword>
<evidence type="ECO:0000313" key="6">
    <source>
        <dbReference type="EMBL" id="CAF1187929.1"/>
    </source>
</evidence>
<dbReference type="EMBL" id="CAJNOJ010000652">
    <property type="protein sequence ID" value="CAF1504006.1"/>
    <property type="molecule type" value="Genomic_DNA"/>
</dbReference>
<feature type="transmembrane region" description="Helical" evidence="5">
    <location>
        <begin position="41"/>
        <end position="63"/>
    </location>
</feature>
<accession>A0A815TK06</accession>
<dbReference type="InterPro" id="IPR028994">
    <property type="entry name" value="Integrin_alpha_N"/>
</dbReference>
<dbReference type="Gene3D" id="2.130.10.130">
    <property type="entry name" value="Integrin alpha, N-terminal"/>
    <property type="match status" value="8"/>
</dbReference>
<reference evidence="7" key="1">
    <citation type="submission" date="2021-02" db="EMBL/GenBank/DDBJ databases">
        <authorList>
            <person name="Nowell W R."/>
        </authorList>
    </citation>
    <scope>NUCLEOTIDE SEQUENCE</scope>
</reference>
<dbReference type="SMART" id="SM00191">
    <property type="entry name" value="Int_alpha"/>
    <property type="match status" value="7"/>
</dbReference>
<keyword evidence="5" id="KW-1133">Transmembrane helix</keyword>
<dbReference type="Pfam" id="PF13517">
    <property type="entry name" value="FG-GAP_3"/>
    <property type="match status" value="10"/>
</dbReference>